<protein>
    <submittedName>
        <fullName evidence="2">Uncharacterized protein</fullName>
    </submittedName>
</protein>
<comment type="caution">
    <text evidence="2">The sequence shown here is derived from an EMBL/GenBank/DDBJ whole genome shotgun (WGS) entry which is preliminary data.</text>
</comment>
<dbReference type="Proteomes" id="UP001075354">
    <property type="component" value="Chromosome 15"/>
</dbReference>
<sequence>MDPDEDEDEDDDDEEEEEEGVSDSEEKEEQRECEKRGGDSSGDMDMASEQHELSERRDTLSPPALGPPAGPLSRCRLGESWTCFSMASAWNTNTHSSSIKSGAFSENARALKFFLRHGDILKNI</sequence>
<name>A0AAV7X8J1_9NEOP</name>
<evidence type="ECO:0000313" key="3">
    <source>
        <dbReference type="Proteomes" id="UP001075354"/>
    </source>
</evidence>
<dbReference type="AlphaFoldDB" id="A0AAV7X8J1"/>
<keyword evidence="3" id="KW-1185">Reference proteome</keyword>
<feature type="region of interest" description="Disordered" evidence="1">
    <location>
        <begin position="1"/>
        <end position="73"/>
    </location>
</feature>
<gene>
    <name evidence="2" type="ORF">ONE63_004071</name>
</gene>
<evidence type="ECO:0000256" key="1">
    <source>
        <dbReference type="SAM" id="MobiDB-lite"/>
    </source>
</evidence>
<accession>A0AAV7X8J1</accession>
<dbReference type="EMBL" id="JAPTSV010000015">
    <property type="protein sequence ID" value="KAJ1519825.1"/>
    <property type="molecule type" value="Genomic_DNA"/>
</dbReference>
<reference evidence="2" key="1">
    <citation type="submission" date="2022-12" db="EMBL/GenBank/DDBJ databases">
        <title>Chromosome-level genome assembly of the bean flower thrips Megalurothrips usitatus.</title>
        <authorList>
            <person name="Ma L."/>
            <person name="Liu Q."/>
            <person name="Li H."/>
            <person name="Cai W."/>
        </authorList>
    </citation>
    <scope>NUCLEOTIDE SEQUENCE</scope>
    <source>
        <strain evidence="2">Cailab_2022a</strain>
    </source>
</reference>
<feature type="compositionally biased region" description="Acidic residues" evidence="1">
    <location>
        <begin position="1"/>
        <end position="27"/>
    </location>
</feature>
<feature type="compositionally biased region" description="Basic and acidic residues" evidence="1">
    <location>
        <begin position="48"/>
        <end position="59"/>
    </location>
</feature>
<proteinExistence type="predicted"/>
<evidence type="ECO:0000313" key="2">
    <source>
        <dbReference type="EMBL" id="KAJ1519825.1"/>
    </source>
</evidence>
<organism evidence="2 3">
    <name type="scientific">Megalurothrips usitatus</name>
    <name type="common">bean blossom thrips</name>
    <dbReference type="NCBI Taxonomy" id="439358"/>
    <lineage>
        <taxon>Eukaryota</taxon>
        <taxon>Metazoa</taxon>
        <taxon>Ecdysozoa</taxon>
        <taxon>Arthropoda</taxon>
        <taxon>Hexapoda</taxon>
        <taxon>Insecta</taxon>
        <taxon>Pterygota</taxon>
        <taxon>Neoptera</taxon>
        <taxon>Paraneoptera</taxon>
        <taxon>Thysanoptera</taxon>
        <taxon>Terebrantia</taxon>
        <taxon>Thripoidea</taxon>
        <taxon>Thripidae</taxon>
        <taxon>Megalurothrips</taxon>
    </lineage>
</organism>
<feature type="compositionally biased region" description="Basic and acidic residues" evidence="1">
    <location>
        <begin position="28"/>
        <end position="38"/>
    </location>
</feature>